<feature type="transmembrane region" description="Helical" evidence="2">
    <location>
        <begin position="131"/>
        <end position="154"/>
    </location>
</feature>
<feature type="compositionally biased region" description="Low complexity" evidence="1">
    <location>
        <begin position="729"/>
        <end position="806"/>
    </location>
</feature>
<dbReference type="RefSeq" id="WP_179517187.1">
    <property type="nucleotide sequence ID" value="NZ_JACCAC010000001.1"/>
</dbReference>
<feature type="transmembrane region" description="Helical" evidence="2">
    <location>
        <begin position="236"/>
        <end position="254"/>
    </location>
</feature>
<organism evidence="3 4">
    <name type="scientific">Nocardioides perillae</name>
    <dbReference type="NCBI Taxonomy" id="1119534"/>
    <lineage>
        <taxon>Bacteria</taxon>
        <taxon>Bacillati</taxon>
        <taxon>Actinomycetota</taxon>
        <taxon>Actinomycetes</taxon>
        <taxon>Propionibacteriales</taxon>
        <taxon>Nocardioidaceae</taxon>
        <taxon>Nocardioides</taxon>
    </lineage>
</organism>
<feature type="transmembrane region" description="Helical" evidence="2">
    <location>
        <begin position="166"/>
        <end position="185"/>
    </location>
</feature>
<feature type="transmembrane region" description="Helical" evidence="2">
    <location>
        <begin position="325"/>
        <end position="347"/>
    </location>
</feature>
<keyword evidence="4" id="KW-1185">Reference proteome</keyword>
<keyword evidence="2" id="KW-0812">Transmembrane</keyword>
<accession>A0A7Y9RQT0</accession>
<name>A0A7Y9RQT0_9ACTN</name>
<feature type="transmembrane region" description="Helical" evidence="2">
    <location>
        <begin position="197"/>
        <end position="216"/>
    </location>
</feature>
<comment type="caution">
    <text evidence="3">The sequence shown here is derived from an EMBL/GenBank/DDBJ whole genome shotgun (WGS) entry which is preliminary data.</text>
</comment>
<dbReference type="GO" id="GO:0008237">
    <property type="term" value="F:metallopeptidase activity"/>
    <property type="evidence" value="ECO:0007669"/>
    <property type="project" value="UniProtKB-KW"/>
</dbReference>
<evidence type="ECO:0000313" key="4">
    <source>
        <dbReference type="Proteomes" id="UP000544110"/>
    </source>
</evidence>
<evidence type="ECO:0000313" key="3">
    <source>
        <dbReference type="EMBL" id="NYG54595.1"/>
    </source>
</evidence>
<dbReference type="Proteomes" id="UP000544110">
    <property type="component" value="Unassembled WGS sequence"/>
</dbReference>
<keyword evidence="2" id="KW-1133">Transmembrane helix</keyword>
<keyword evidence="3" id="KW-0482">Metalloprotease</keyword>
<sequence length="806" mass="81998">MPLATAPRRAAGVDLLGEVPGSGYREPPALARRADGQVVQLTPFLHLLLQQVDGERGPEELAAAVSAAAGRTVTADNVVALLDRLRALGLATGADGSEPEVERRTPLLGLRGKLTVADPALTRRLTTPFAVLFHPVVAVPVLALFAFVSGWVLLERGLASATYEAFASPGLLVVVLAVTVLSGGFHEFGHAAAARRGGATPGAMGAGFYLIWPAFWTDVTDSYRLGRGGRIRTDLGGLYFNALVVVATAAVWWLTRADAVLLVVATQLLQMLRQLLPFVRFDGYHVLADLTGVPDLFQRIGPTLASLVPGRSDPRAAALKPWARAVVTTWVLTVVPLLAAALVLLVLSLPRIVATAWAAAGAQWAEATTGAAAGDPVAAAGRALGALVVLLPVVALGYLLVRLGRQVAVLGWRRTAGRPARRALAVATALALLAGLAWAWWPDADRYRPVRPWEGGTLLDALPTAGDAGLAVGSRGAGTVLLPAGAGTPTEDAPALALVLVPRGAGGAVPGEEQVVPAGATSDADAGSGAAPQTWVFPFDEPLAPEEGDNQAVAVATEDGSVVYDVAFALVWADGEAPATQANESFAAASCRECAAVAVAFQVVLVVGEVDTVAPQNTAVSATYECTSCLTFSLAVQLFVTLADEPTEATRAEVARLWEEIAAFGAQVGRTPLDELQDRLTDYERQLLAVLAAQPGLLPDVDGPAPGEEASTGPADPSGSASPGGSGSPSGSASPEPGTTPSGTPSGTPAPGETSDVEPRGTASPSGSASSAPSASDRSSSSPSPSTTASSGASSPTASPSGSASP</sequence>
<protein>
    <submittedName>
        <fullName evidence="3">Putative peptide zinc metalloprotease protein</fullName>
    </submittedName>
</protein>
<feature type="transmembrane region" description="Helical" evidence="2">
    <location>
        <begin position="383"/>
        <end position="401"/>
    </location>
</feature>
<evidence type="ECO:0000256" key="1">
    <source>
        <dbReference type="SAM" id="MobiDB-lite"/>
    </source>
</evidence>
<dbReference type="EMBL" id="JACCAC010000001">
    <property type="protein sequence ID" value="NYG54595.1"/>
    <property type="molecule type" value="Genomic_DNA"/>
</dbReference>
<gene>
    <name evidence="3" type="ORF">BJ989_000899</name>
</gene>
<feature type="compositionally biased region" description="Low complexity" evidence="1">
    <location>
        <begin position="710"/>
        <end position="721"/>
    </location>
</feature>
<dbReference type="AlphaFoldDB" id="A0A7Y9RQT0"/>
<feature type="transmembrane region" description="Helical" evidence="2">
    <location>
        <begin position="422"/>
        <end position="441"/>
    </location>
</feature>
<reference evidence="3 4" key="1">
    <citation type="submission" date="2020-07" db="EMBL/GenBank/DDBJ databases">
        <title>Sequencing the genomes of 1000 actinobacteria strains.</title>
        <authorList>
            <person name="Klenk H.-P."/>
        </authorList>
    </citation>
    <scope>NUCLEOTIDE SEQUENCE [LARGE SCALE GENOMIC DNA]</scope>
    <source>
        <strain evidence="3 4">DSM 24552</strain>
    </source>
</reference>
<keyword evidence="3" id="KW-0645">Protease</keyword>
<keyword evidence="2" id="KW-0472">Membrane</keyword>
<dbReference type="GO" id="GO:0006508">
    <property type="term" value="P:proteolysis"/>
    <property type="evidence" value="ECO:0007669"/>
    <property type="project" value="UniProtKB-KW"/>
</dbReference>
<feature type="region of interest" description="Disordered" evidence="1">
    <location>
        <begin position="697"/>
        <end position="806"/>
    </location>
</feature>
<proteinExistence type="predicted"/>
<evidence type="ECO:0000256" key="2">
    <source>
        <dbReference type="SAM" id="Phobius"/>
    </source>
</evidence>
<keyword evidence="3" id="KW-0378">Hydrolase</keyword>